<feature type="transmembrane region" description="Helical" evidence="8">
    <location>
        <begin position="474"/>
        <end position="495"/>
    </location>
</feature>
<feature type="transmembrane region" description="Helical" evidence="8">
    <location>
        <begin position="501"/>
        <end position="523"/>
    </location>
</feature>
<dbReference type="GO" id="GO:0005524">
    <property type="term" value="F:ATP binding"/>
    <property type="evidence" value="ECO:0007669"/>
    <property type="project" value="UniProtKB-KW"/>
</dbReference>
<dbReference type="EMBL" id="JANEYF010005516">
    <property type="protein sequence ID" value="KAJ8927840.1"/>
    <property type="molecule type" value="Genomic_DNA"/>
</dbReference>
<evidence type="ECO:0000256" key="3">
    <source>
        <dbReference type="ARBA" id="ARBA00022692"/>
    </source>
</evidence>
<evidence type="ECO:0000256" key="5">
    <source>
        <dbReference type="ARBA" id="ARBA00022840"/>
    </source>
</evidence>
<feature type="domain" description="ABC transporter" evidence="9">
    <location>
        <begin position="121"/>
        <end position="340"/>
    </location>
</feature>
<feature type="transmembrane region" description="Helical" evidence="8">
    <location>
        <begin position="390"/>
        <end position="409"/>
    </location>
</feature>
<dbReference type="SUPFAM" id="SSF90123">
    <property type="entry name" value="ABC transporter transmembrane region"/>
    <property type="match status" value="1"/>
</dbReference>
<sequence>MYTWEAFFGKKIDESRKKEMKIMMKTLYLKIVLIITSLLCSKIGFYALIITYIWLNNNASAEVIFYLMKCFGTLRHTISFSISIGMTRIAELSASLNRINKVLRAEELLETVEKPTDNPKIEMKEVKVAIKDKTILRNISVNIQNGLTVVTGQLGCGKSSLMKVILKDYPIDEGSLITTGRKSYASQDPWLFPSSIKQNILFGEAYDVNRYQNVIKVCALEYDFSLLEKGDETIVADRGLNLSKGQQARINLARAIYKDSDIYLIDDSLTALDSHVQEVIFNECIRGFLKDKLCVLVTHNAKHISNADKVIILENGMVKFEGKDQDISRDLLTAIEEEDLNEKDVEEEEISETSIDEKTKLLKGDCQKRRQVYHEIKKTGSVSTEVYIKYFKFGGGFILFALVIFMYFGSQFTESYSSKLLTNCPIVGHLNASMEGLTTIRAYRAQNILKNEFDRHQDVYTSAHYISFCTKRAFAFYMDLSSVLFLSIIVGRFLFFDIDTAAGDVGLAITQAASLAMVVQWGLMQWAEAESLMTSVERVLEYTELKRETSSGIEIKNWPSKGEINYVNVSLTYANTNERVLKNICFTVKSKKKIGIVGRTGAGKSSIISTLFRLYNYEGQIFIDDVEIKTLSLEFLRQHISIIPQDPIMFAGTIRSNIDPLQKYTDEEIWKTIHKIQLENMIPSLDYTITDNNSDFSTGQRQLIYEATSNMDPDTEFLIQKAIVENFSACTVFIIAHRLQSILDCHKVMVMEKGEIVEFEDPLALMEDKTSTFSRMLKNAGLNDTM</sequence>
<comment type="subcellular location">
    <subcellularLocation>
        <location evidence="1">Membrane</location>
        <topology evidence="1">Multi-pass membrane protein</topology>
    </subcellularLocation>
</comment>
<keyword evidence="2" id="KW-0813">Transport</keyword>
<evidence type="ECO:0000256" key="8">
    <source>
        <dbReference type="SAM" id="Phobius"/>
    </source>
</evidence>
<keyword evidence="5" id="KW-0067">ATP-binding</keyword>
<evidence type="ECO:0000313" key="11">
    <source>
        <dbReference type="Proteomes" id="UP001162156"/>
    </source>
</evidence>
<feature type="domain" description="ABC transporter" evidence="9">
    <location>
        <begin position="564"/>
        <end position="778"/>
    </location>
</feature>
<dbReference type="InterPro" id="IPR017871">
    <property type="entry name" value="ABC_transporter-like_CS"/>
</dbReference>
<reference evidence="10" key="1">
    <citation type="journal article" date="2023" name="Insect Mol. Biol.">
        <title>Genome sequencing provides insights into the evolution of gene families encoding plant cell wall-degrading enzymes in longhorned beetles.</title>
        <authorList>
            <person name="Shin N.R."/>
            <person name="Okamura Y."/>
            <person name="Kirsch R."/>
            <person name="Pauchet Y."/>
        </authorList>
    </citation>
    <scope>NUCLEOTIDE SEQUENCE</scope>
    <source>
        <strain evidence="10">RBIC_L_NR</strain>
    </source>
</reference>
<keyword evidence="7 8" id="KW-0472">Membrane</keyword>
<dbReference type="CDD" id="cd03250">
    <property type="entry name" value="ABCC_MRP_domain1"/>
    <property type="match status" value="1"/>
</dbReference>
<dbReference type="SMART" id="SM00382">
    <property type="entry name" value="AAA"/>
    <property type="match status" value="2"/>
</dbReference>
<dbReference type="SUPFAM" id="SSF52540">
    <property type="entry name" value="P-loop containing nucleoside triphosphate hydrolases"/>
    <property type="match status" value="2"/>
</dbReference>
<dbReference type="PROSITE" id="PS00211">
    <property type="entry name" value="ABC_TRANSPORTER_1"/>
    <property type="match status" value="1"/>
</dbReference>
<dbReference type="InterPro" id="IPR036640">
    <property type="entry name" value="ABC1_TM_sf"/>
</dbReference>
<dbReference type="GO" id="GO:0016887">
    <property type="term" value="F:ATP hydrolysis activity"/>
    <property type="evidence" value="ECO:0007669"/>
    <property type="project" value="InterPro"/>
</dbReference>
<dbReference type="Gene3D" id="3.40.50.300">
    <property type="entry name" value="P-loop containing nucleotide triphosphate hydrolases"/>
    <property type="match status" value="2"/>
</dbReference>
<keyword evidence="11" id="KW-1185">Reference proteome</keyword>
<dbReference type="PROSITE" id="PS50893">
    <property type="entry name" value="ABC_TRANSPORTER_2"/>
    <property type="match status" value="2"/>
</dbReference>
<evidence type="ECO:0000259" key="9">
    <source>
        <dbReference type="PROSITE" id="PS50893"/>
    </source>
</evidence>
<name>A0AAV8WNG6_9CUCU</name>
<dbReference type="AlphaFoldDB" id="A0AAV8WNG6"/>
<evidence type="ECO:0000313" key="10">
    <source>
        <dbReference type="EMBL" id="KAJ8927840.1"/>
    </source>
</evidence>
<feature type="transmembrane region" description="Helical" evidence="8">
    <location>
        <begin position="27"/>
        <end position="55"/>
    </location>
</feature>
<dbReference type="PANTHER" id="PTHR24223">
    <property type="entry name" value="ATP-BINDING CASSETTE SUB-FAMILY C"/>
    <property type="match status" value="1"/>
</dbReference>
<evidence type="ECO:0000256" key="4">
    <source>
        <dbReference type="ARBA" id="ARBA00022741"/>
    </source>
</evidence>
<keyword evidence="3 8" id="KW-0812">Transmembrane</keyword>
<dbReference type="InterPro" id="IPR050173">
    <property type="entry name" value="ABC_transporter_C-like"/>
</dbReference>
<evidence type="ECO:0000256" key="2">
    <source>
        <dbReference type="ARBA" id="ARBA00022448"/>
    </source>
</evidence>
<organism evidence="10 11">
    <name type="scientific">Rhamnusium bicolor</name>
    <dbReference type="NCBI Taxonomy" id="1586634"/>
    <lineage>
        <taxon>Eukaryota</taxon>
        <taxon>Metazoa</taxon>
        <taxon>Ecdysozoa</taxon>
        <taxon>Arthropoda</taxon>
        <taxon>Hexapoda</taxon>
        <taxon>Insecta</taxon>
        <taxon>Pterygota</taxon>
        <taxon>Neoptera</taxon>
        <taxon>Endopterygota</taxon>
        <taxon>Coleoptera</taxon>
        <taxon>Polyphaga</taxon>
        <taxon>Cucujiformia</taxon>
        <taxon>Chrysomeloidea</taxon>
        <taxon>Cerambycidae</taxon>
        <taxon>Lepturinae</taxon>
        <taxon>Rhagiini</taxon>
        <taxon>Rhamnusium</taxon>
    </lineage>
</organism>
<dbReference type="GO" id="GO:0042626">
    <property type="term" value="F:ATPase-coupled transmembrane transporter activity"/>
    <property type="evidence" value="ECO:0007669"/>
    <property type="project" value="TreeGrafter"/>
</dbReference>
<evidence type="ECO:0000256" key="1">
    <source>
        <dbReference type="ARBA" id="ARBA00004141"/>
    </source>
</evidence>
<dbReference type="GO" id="GO:0016020">
    <property type="term" value="C:membrane"/>
    <property type="evidence" value="ECO:0007669"/>
    <property type="project" value="UniProtKB-SubCell"/>
</dbReference>
<evidence type="ECO:0000256" key="6">
    <source>
        <dbReference type="ARBA" id="ARBA00022989"/>
    </source>
</evidence>
<dbReference type="Gene3D" id="1.20.1560.10">
    <property type="entry name" value="ABC transporter type 1, transmembrane domain"/>
    <property type="match status" value="2"/>
</dbReference>
<dbReference type="FunFam" id="3.40.50.300:FF:003146">
    <property type="entry name" value="Predicted protein"/>
    <property type="match status" value="1"/>
</dbReference>
<dbReference type="Proteomes" id="UP001162156">
    <property type="component" value="Unassembled WGS sequence"/>
</dbReference>
<protein>
    <recommendedName>
        <fullName evidence="9">ABC transporter domain-containing protein</fullName>
    </recommendedName>
</protein>
<dbReference type="InterPro" id="IPR003593">
    <property type="entry name" value="AAA+_ATPase"/>
</dbReference>
<dbReference type="Pfam" id="PF00005">
    <property type="entry name" value="ABC_tran"/>
    <property type="match status" value="2"/>
</dbReference>
<accession>A0AAV8WNG6</accession>
<dbReference type="FunFam" id="3.40.50.300:FF:000163">
    <property type="entry name" value="Multidrug resistance-associated protein member 4"/>
    <property type="match status" value="1"/>
</dbReference>
<keyword evidence="4" id="KW-0547">Nucleotide-binding</keyword>
<dbReference type="PANTHER" id="PTHR24223:SF448">
    <property type="entry name" value="FI20146P1-RELATED"/>
    <property type="match status" value="1"/>
</dbReference>
<proteinExistence type="predicted"/>
<dbReference type="InterPro" id="IPR027417">
    <property type="entry name" value="P-loop_NTPase"/>
</dbReference>
<keyword evidence="6 8" id="KW-1133">Transmembrane helix</keyword>
<dbReference type="InterPro" id="IPR003439">
    <property type="entry name" value="ABC_transporter-like_ATP-bd"/>
</dbReference>
<dbReference type="CDD" id="cd03244">
    <property type="entry name" value="ABCC_MRP_domain2"/>
    <property type="match status" value="1"/>
</dbReference>
<comment type="caution">
    <text evidence="10">The sequence shown here is derived from an EMBL/GenBank/DDBJ whole genome shotgun (WGS) entry which is preliminary data.</text>
</comment>
<gene>
    <name evidence="10" type="ORF">NQ314_019642</name>
</gene>
<evidence type="ECO:0000256" key="7">
    <source>
        <dbReference type="ARBA" id="ARBA00023136"/>
    </source>
</evidence>